<reference evidence="3 4" key="1">
    <citation type="submission" date="2023-08" db="EMBL/GenBank/DDBJ databases">
        <title>Black Yeasts Isolated from many extreme environments.</title>
        <authorList>
            <person name="Coleine C."/>
            <person name="Stajich J.E."/>
            <person name="Selbmann L."/>
        </authorList>
    </citation>
    <scope>NUCLEOTIDE SEQUENCE [LARGE SCALE GENOMIC DNA]</scope>
    <source>
        <strain evidence="3 4">CCFEE 5885</strain>
    </source>
</reference>
<evidence type="ECO:0000313" key="3">
    <source>
        <dbReference type="EMBL" id="KAK5097312.1"/>
    </source>
</evidence>
<dbReference type="InterPro" id="IPR056143">
    <property type="entry name" value="DUF7726"/>
</dbReference>
<name>A0ABR0KIL5_9EURO</name>
<dbReference type="PANTHER" id="PTHR42339">
    <property type="entry name" value="HISTONE H1"/>
    <property type="match status" value="1"/>
</dbReference>
<evidence type="ECO:0000313" key="4">
    <source>
        <dbReference type="Proteomes" id="UP001345013"/>
    </source>
</evidence>
<feature type="domain" description="DUF7726" evidence="2">
    <location>
        <begin position="73"/>
        <end position="143"/>
    </location>
</feature>
<accession>A0ABR0KIL5</accession>
<dbReference type="Pfam" id="PF24852">
    <property type="entry name" value="DUF7726"/>
    <property type="match status" value="2"/>
</dbReference>
<feature type="compositionally biased region" description="Basic and acidic residues" evidence="1">
    <location>
        <begin position="154"/>
        <end position="163"/>
    </location>
</feature>
<dbReference type="PANTHER" id="PTHR42339:SF1">
    <property type="entry name" value="HISTONE H1"/>
    <property type="match status" value="1"/>
</dbReference>
<keyword evidence="4" id="KW-1185">Reference proteome</keyword>
<evidence type="ECO:0000259" key="2">
    <source>
        <dbReference type="Pfam" id="PF24852"/>
    </source>
</evidence>
<feature type="domain" description="DUF7726" evidence="2">
    <location>
        <begin position="177"/>
        <end position="257"/>
    </location>
</feature>
<comment type="caution">
    <text evidence="3">The sequence shown here is derived from an EMBL/GenBank/DDBJ whole genome shotgun (WGS) entry which is preliminary data.</text>
</comment>
<evidence type="ECO:0000256" key="1">
    <source>
        <dbReference type="SAM" id="MobiDB-lite"/>
    </source>
</evidence>
<feature type="region of interest" description="Disordered" evidence="1">
    <location>
        <begin position="147"/>
        <end position="171"/>
    </location>
</feature>
<protein>
    <recommendedName>
        <fullName evidence="2">DUF7726 domain-containing protein</fullName>
    </recommendedName>
</protein>
<dbReference type="Proteomes" id="UP001345013">
    <property type="component" value="Unassembled WGS sequence"/>
</dbReference>
<proteinExistence type="predicted"/>
<sequence>MALTETDANRAIGSMADTQKAIANISWSANKENAAANADVARAALPSRTTVAASPSNPYNAIPDIGFVDSFEVRYNCNQLRSKINAFINNGGMKVGEFQKKLGVSSKSYLSFMRQSGPHAGTGKSTFPAAHQFFTQLEDRGLKMPRAKTGTAKNSKESDEKNDVSGVHLEGEEEGNVPVYDTCDDVRKKITAHLRTESTTQAALCREISKCQGSGATLVTSAQLTAFLRKKGPMAGNMSKAFYAAYVYFEKLRVKQNKKKSKKREEMEVHWRHEGGVDTQVDQSKGMWMTMQESESAHMNKYGRTEIVDAHGRVQEI</sequence>
<organism evidence="3 4">
    <name type="scientific">Lithohypha guttulata</name>
    <dbReference type="NCBI Taxonomy" id="1690604"/>
    <lineage>
        <taxon>Eukaryota</taxon>
        <taxon>Fungi</taxon>
        <taxon>Dikarya</taxon>
        <taxon>Ascomycota</taxon>
        <taxon>Pezizomycotina</taxon>
        <taxon>Eurotiomycetes</taxon>
        <taxon>Chaetothyriomycetidae</taxon>
        <taxon>Chaetothyriales</taxon>
        <taxon>Trichomeriaceae</taxon>
        <taxon>Lithohypha</taxon>
    </lineage>
</organism>
<gene>
    <name evidence="3" type="ORF">LTR24_002359</name>
</gene>
<dbReference type="EMBL" id="JAVRRG010000019">
    <property type="protein sequence ID" value="KAK5097312.1"/>
    <property type="molecule type" value="Genomic_DNA"/>
</dbReference>